<keyword evidence="1" id="KW-0472">Membrane</keyword>
<feature type="chain" id="PRO_5006599702" evidence="2">
    <location>
        <begin position="21"/>
        <end position="613"/>
    </location>
</feature>
<feature type="signal peptide" evidence="2">
    <location>
        <begin position="1"/>
        <end position="20"/>
    </location>
</feature>
<keyword evidence="1" id="KW-1133">Transmembrane helix</keyword>
<evidence type="ECO:0000256" key="1">
    <source>
        <dbReference type="SAM" id="Phobius"/>
    </source>
</evidence>
<keyword evidence="1" id="KW-0812">Transmembrane</keyword>
<evidence type="ECO:0000313" key="3">
    <source>
        <dbReference type="EMBL" id="ALO26627.1"/>
    </source>
</evidence>
<reference evidence="3 4" key="1">
    <citation type="journal article" date="2015" name="PLoS Negl. Trop. Dis.">
        <title>Distribution of Plasmids in Distinct Leptospira Pathogenic Species.</title>
        <authorList>
            <person name="Wang Y."/>
            <person name="Zhuang X."/>
            <person name="Zhong Y."/>
            <person name="Zhang C."/>
            <person name="Zhang Y."/>
            <person name="Zeng L."/>
            <person name="Zhu Y."/>
            <person name="He P."/>
            <person name="Dong K."/>
            <person name="Pal U."/>
            <person name="Guo X."/>
            <person name="Qin J."/>
        </authorList>
    </citation>
    <scope>NUCLEOTIDE SEQUENCE [LARGE SCALE GENOMIC DNA]</scope>
    <source>
        <strain evidence="3 4">56604</strain>
    </source>
</reference>
<evidence type="ECO:0000313" key="4">
    <source>
        <dbReference type="Proteomes" id="UP000058857"/>
    </source>
</evidence>
<name>A0A0S2ITJ3_LEPBO</name>
<feature type="transmembrane region" description="Helical" evidence="1">
    <location>
        <begin position="542"/>
        <end position="562"/>
    </location>
</feature>
<sequence length="613" mass="71338">MKIFLSLFFIALLFSTGLYSTPTTIDFIYVNANTGQSSGGHTGIRVGNKVYHYQFFPDDIFHLVRETYDDFAFDYNIISNRTSVLTRLKLTQKEVSILESGLNHLYLVQFRHLQNLEMLKKETKFLEELNSPEKKIGLRATAYFARGEKSKLTKDLKPKLATALGKDFLSHLEQTLKDEILSPNNELLRMEFPPLPEKMSRDKFPFFKPGSYLKLRDILEGILLCQILREEWSLNKEFIISNTKESLTEQEKTLLENFSIKQTEGLIQALSERDPGWAYSALVTLGRLHTIEESIRTGIPVFLSSFPDNPQIVYQEDSDDTQALQHITEETSAIVSLARKKIFVLKELTEKEYQIWEDASNRALELQKGIGTTVPIRVTWDKLLPQRENKFLIPMHLPENSVLAEYLKLAKARESEYHVRLKKLYPFRLLSENCTTEILKNVQDSFDRKRIPFPGEKINFGFSFAFIPFYASHWISNNWKNEGKKIFLSYRRKKLTKLLKQNPSWKIYLKESFTFSSSIYKSNREDHFFLLFTDDVFWVRPFYGIANLTTGLGATLVGILALPLDRGERFQKGFQSLFFSFPELAFFNIRKGTFPMVSIKEIPDELFQFQEED</sequence>
<dbReference type="EMBL" id="CP012029">
    <property type="protein sequence ID" value="ALO26627.1"/>
    <property type="molecule type" value="Genomic_DNA"/>
</dbReference>
<gene>
    <name evidence="3" type="ORF">LBBP_02381</name>
</gene>
<dbReference type="PATRIC" id="fig|280505.15.peg.2327"/>
<keyword evidence="2" id="KW-0732">Signal</keyword>
<dbReference type="AlphaFoldDB" id="A0A0S2ITJ3"/>
<proteinExistence type="predicted"/>
<evidence type="ECO:0000256" key="2">
    <source>
        <dbReference type="SAM" id="SignalP"/>
    </source>
</evidence>
<dbReference type="Proteomes" id="UP000058857">
    <property type="component" value="Chromosome 1"/>
</dbReference>
<organism evidence="3">
    <name type="scientific">Leptospira borgpetersenii serovar Ballum</name>
    <dbReference type="NCBI Taxonomy" id="280505"/>
    <lineage>
        <taxon>Bacteria</taxon>
        <taxon>Pseudomonadati</taxon>
        <taxon>Spirochaetota</taxon>
        <taxon>Spirochaetia</taxon>
        <taxon>Leptospirales</taxon>
        <taxon>Leptospiraceae</taxon>
        <taxon>Leptospira</taxon>
    </lineage>
</organism>
<accession>A0A0S2ITJ3</accession>
<protein>
    <submittedName>
        <fullName evidence="3">Uncharacterized protein</fullName>
    </submittedName>
</protein>